<proteinExistence type="predicted"/>
<comment type="caution">
    <text evidence="1">The sequence shown here is derived from an EMBL/GenBank/DDBJ whole genome shotgun (WGS) entry which is preliminary data.</text>
</comment>
<accession>A0ABT9XD98</accession>
<protein>
    <submittedName>
        <fullName evidence="1">Uncharacterized protein</fullName>
    </submittedName>
</protein>
<evidence type="ECO:0000313" key="2">
    <source>
        <dbReference type="Proteomes" id="UP001232973"/>
    </source>
</evidence>
<gene>
    <name evidence="1" type="ORF">J2S03_000078</name>
</gene>
<name>A0ABT9XD98_9BACL</name>
<sequence>MARKSGGITTNGLVIKYSEDAIPIEEYIKNVLETWVWKQYGIKVKLKCVDDNEAQNAQ</sequence>
<dbReference type="EMBL" id="JAUSTP010000001">
    <property type="protein sequence ID" value="MDQ0188274.1"/>
    <property type="molecule type" value="Genomic_DNA"/>
</dbReference>
<evidence type="ECO:0000313" key="1">
    <source>
        <dbReference type="EMBL" id="MDQ0188274.1"/>
    </source>
</evidence>
<organism evidence="1 2">
    <name type="scientific">Alicyclobacillus cycloheptanicus</name>
    <dbReference type="NCBI Taxonomy" id="1457"/>
    <lineage>
        <taxon>Bacteria</taxon>
        <taxon>Bacillati</taxon>
        <taxon>Bacillota</taxon>
        <taxon>Bacilli</taxon>
        <taxon>Bacillales</taxon>
        <taxon>Alicyclobacillaceae</taxon>
        <taxon>Alicyclobacillus</taxon>
    </lineage>
</organism>
<dbReference type="Proteomes" id="UP001232973">
    <property type="component" value="Unassembled WGS sequence"/>
</dbReference>
<keyword evidence="2" id="KW-1185">Reference proteome</keyword>
<reference evidence="1 2" key="1">
    <citation type="submission" date="2023-07" db="EMBL/GenBank/DDBJ databases">
        <title>Genomic Encyclopedia of Type Strains, Phase IV (KMG-IV): sequencing the most valuable type-strain genomes for metagenomic binning, comparative biology and taxonomic classification.</title>
        <authorList>
            <person name="Goeker M."/>
        </authorList>
    </citation>
    <scope>NUCLEOTIDE SEQUENCE [LARGE SCALE GENOMIC DNA]</scope>
    <source>
        <strain evidence="1 2">DSM 4006</strain>
    </source>
</reference>
<dbReference type="RefSeq" id="WP_274455683.1">
    <property type="nucleotide sequence ID" value="NZ_CP067097.1"/>
</dbReference>